<proteinExistence type="predicted"/>
<dbReference type="GO" id="GO:0022857">
    <property type="term" value="F:transmembrane transporter activity"/>
    <property type="evidence" value="ECO:0007669"/>
    <property type="project" value="InterPro"/>
</dbReference>
<comment type="subcellular location">
    <subcellularLocation>
        <location evidence="1">Membrane</location>
        <topology evidence="1">Multi-pass membrane protein</topology>
    </subcellularLocation>
</comment>
<evidence type="ECO:0000259" key="6">
    <source>
        <dbReference type="PROSITE" id="PS50850"/>
    </source>
</evidence>
<feature type="transmembrane region" description="Helical" evidence="5">
    <location>
        <begin position="338"/>
        <end position="358"/>
    </location>
</feature>
<comment type="caution">
    <text evidence="7">The sequence shown here is derived from an EMBL/GenBank/DDBJ whole genome shotgun (WGS) entry which is preliminary data.</text>
</comment>
<feature type="transmembrane region" description="Helical" evidence="5">
    <location>
        <begin position="120"/>
        <end position="143"/>
    </location>
</feature>
<evidence type="ECO:0000256" key="3">
    <source>
        <dbReference type="ARBA" id="ARBA00022989"/>
    </source>
</evidence>
<dbReference type="InterPro" id="IPR036259">
    <property type="entry name" value="MFS_trans_sf"/>
</dbReference>
<dbReference type="GO" id="GO:0006820">
    <property type="term" value="P:monoatomic anion transport"/>
    <property type="evidence" value="ECO:0007669"/>
    <property type="project" value="TreeGrafter"/>
</dbReference>
<gene>
    <name evidence="7" type="ORF">GCK32_011995</name>
</gene>
<feature type="transmembrane region" description="Helical" evidence="5">
    <location>
        <begin position="272"/>
        <end position="291"/>
    </location>
</feature>
<keyword evidence="4 5" id="KW-0472">Membrane</keyword>
<dbReference type="EMBL" id="WIXE01025748">
    <property type="protein sequence ID" value="KAK5964475.1"/>
    <property type="molecule type" value="Genomic_DNA"/>
</dbReference>
<dbReference type="PANTHER" id="PTHR11662:SF442">
    <property type="entry name" value="MAJOR FACILITATOR SUPERFAMILY (MFS) PROFILE DOMAIN-CONTAINING PROTEIN"/>
    <property type="match status" value="1"/>
</dbReference>
<dbReference type="Pfam" id="PF07690">
    <property type="entry name" value="MFS_1"/>
    <property type="match status" value="1"/>
</dbReference>
<evidence type="ECO:0000256" key="2">
    <source>
        <dbReference type="ARBA" id="ARBA00022692"/>
    </source>
</evidence>
<feature type="transmembrane region" description="Helical" evidence="5">
    <location>
        <begin position="155"/>
        <end position="178"/>
    </location>
</feature>
<dbReference type="SUPFAM" id="SSF103473">
    <property type="entry name" value="MFS general substrate transporter"/>
    <property type="match status" value="1"/>
</dbReference>
<dbReference type="InterPro" id="IPR020846">
    <property type="entry name" value="MFS_dom"/>
</dbReference>
<feature type="transmembrane region" description="Helical" evidence="5">
    <location>
        <begin position="184"/>
        <end position="204"/>
    </location>
</feature>
<keyword evidence="3 5" id="KW-1133">Transmembrane helix</keyword>
<protein>
    <recommendedName>
        <fullName evidence="6">Major facilitator superfamily (MFS) profile domain-containing protein</fullName>
    </recommendedName>
</protein>
<keyword evidence="8" id="KW-1185">Reference proteome</keyword>
<feature type="transmembrane region" description="Helical" evidence="5">
    <location>
        <begin position="95"/>
        <end position="114"/>
    </location>
</feature>
<accession>A0AAN8EUI2</accession>
<feature type="transmembrane region" description="Helical" evidence="5">
    <location>
        <begin position="66"/>
        <end position="83"/>
    </location>
</feature>
<evidence type="ECO:0000256" key="1">
    <source>
        <dbReference type="ARBA" id="ARBA00004141"/>
    </source>
</evidence>
<dbReference type="Gene3D" id="1.20.1250.20">
    <property type="entry name" value="MFS general substrate transporter like domains"/>
    <property type="match status" value="1"/>
</dbReference>
<dbReference type="PANTHER" id="PTHR11662">
    <property type="entry name" value="SOLUTE CARRIER FAMILY 17"/>
    <property type="match status" value="1"/>
</dbReference>
<evidence type="ECO:0000256" key="4">
    <source>
        <dbReference type="ARBA" id="ARBA00023136"/>
    </source>
</evidence>
<evidence type="ECO:0000313" key="7">
    <source>
        <dbReference type="EMBL" id="KAK5964475.1"/>
    </source>
</evidence>
<keyword evidence="2 5" id="KW-0812">Transmembrane</keyword>
<reference evidence="7 8" key="1">
    <citation type="submission" date="2019-10" db="EMBL/GenBank/DDBJ databases">
        <title>Assembly and Annotation for the nematode Trichostrongylus colubriformis.</title>
        <authorList>
            <person name="Martin J."/>
        </authorList>
    </citation>
    <scope>NUCLEOTIDE SEQUENCE [LARGE SCALE GENOMIC DNA]</scope>
    <source>
        <strain evidence="7">G859</strain>
        <tissue evidence="7">Whole worm</tissue>
    </source>
</reference>
<dbReference type="GO" id="GO:0016020">
    <property type="term" value="C:membrane"/>
    <property type="evidence" value="ECO:0007669"/>
    <property type="project" value="UniProtKB-SubCell"/>
</dbReference>
<name>A0AAN8EUI2_TRICO</name>
<organism evidence="7 8">
    <name type="scientific">Trichostrongylus colubriformis</name>
    <name type="common">Black scour worm</name>
    <dbReference type="NCBI Taxonomy" id="6319"/>
    <lineage>
        <taxon>Eukaryota</taxon>
        <taxon>Metazoa</taxon>
        <taxon>Ecdysozoa</taxon>
        <taxon>Nematoda</taxon>
        <taxon>Chromadorea</taxon>
        <taxon>Rhabditida</taxon>
        <taxon>Rhabditina</taxon>
        <taxon>Rhabditomorpha</taxon>
        <taxon>Strongyloidea</taxon>
        <taxon>Trichostrongylidae</taxon>
        <taxon>Trichostrongylus</taxon>
    </lineage>
</organism>
<dbReference type="Proteomes" id="UP001331761">
    <property type="component" value="Unassembled WGS sequence"/>
</dbReference>
<dbReference type="InterPro" id="IPR050382">
    <property type="entry name" value="MFS_Na/Anion_cotransporter"/>
</dbReference>
<dbReference type="PROSITE" id="PS50850">
    <property type="entry name" value="MFS"/>
    <property type="match status" value="1"/>
</dbReference>
<dbReference type="AlphaFoldDB" id="A0AAN8EUI2"/>
<feature type="domain" description="Major facilitator superfamily (MFS) profile" evidence="6">
    <location>
        <begin position="5"/>
        <end position="430"/>
    </location>
</feature>
<sequence length="430" mass="47417">MIMLGCITMILGMIRGSISMVIVCMTAIAETSSQSHDPNTSGAPTIRRISHNTSLTQPPWSINQQALVHAGFYFGSLLVVFPSHHLIKRYRAKRILTCSLIVCGAGSLVTPLAALSHSYWLVAVVRVITGLGNGLCVPCGFAIVTKWFPGAERNIAFLVLALGDHIGIFCSMVFTAIFCRNKIGGWPIASELYGLFALVLLIVWELRAAYKPRYSSYVTASELEHIRGKRIRRSHFHASTPLPLKQDPCCRTTFGAASCFLSIALLGIKRRFVTTAIVTLAVGVMSAYTVGYKKCTSTVAPQFTRFVVLYVHMYSLLAGIVSPILIAVLISKGIGRELLLYLLVAFMLSAFIIFLIFAHGRREVYVDPYGNTTSTSERLVTLSERRIAESAMARPPTSVTYHEGEVHIPLRSTELPRDVLEDEFTSDDEY</sequence>
<dbReference type="InterPro" id="IPR011701">
    <property type="entry name" value="MFS"/>
</dbReference>
<feature type="transmembrane region" description="Helical" evidence="5">
    <location>
        <begin position="311"/>
        <end position="331"/>
    </location>
</feature>
<evidence type="ECO:0000313" key="8">
    <source>
        <dbReference type="Proteomes" id="UP001331761"/>
    </source>
</evidence>
<evidence type="ECO:0000256" key="5">
    <source>
        <dbReference type="SAM" id="Phobius"/>
    </source>
</evidence>
<feature type="transmembrane region" description="Helical" evidence="5">
    <location>
        <begin position="7"/>
        <end position="29"/>
    </location>
</feature>